<dbReference type="GO" id="GO:0006508">
    <property type="term" value="P:proteolysis"/>
    <property type="evidence" value="ECO:0007669"/>
    <property type="project" value="UniProtKB-KW"/>
</dbReference>
<dbReference type="Proteomes" id="UP000008952">
    <property type="component" value="Unassembled WGS sequence"/>
</dbReference>
<keyword evidence="3" id="KW-0645">Protease</keyword>
<accession>J1JWB4</accession>
<evidence type="ECO:0000256" key="11">
    <source>
        <dbReference type="ARBA" id="ARBA00093666"/>
    </source>
</evidence>
<protein>
    <recommendedName>
        <fullName evidence="11">Murein endopeptidase K</fullName>
    </recommendedName>
</protein>
<dbReference type="SUPFAM" id="SSF55166">
    <property type="entry name" value="Hedgehog/DD-peptidase"/>
    <property type="match status" value="1"/>
</dbReference>
<dbReference type="InterPro" id="IPR010275">
    <property type="entry name" value="MepK"/>
</dbReference>
<comment type="caution">
    <text evidence="14">The sequence shown here is derived from an EMBL/GenBank/DDBJ whole genome shotgun (WGS) entry which is preliminary data.</text>
</comment>
<feature type="region of interest" description="Disordered" evidence="12">
    <location>
        <begin position="61"/>
        <end position="157"/>
    </location>
</feature>
<feature type="compositionally biased region" description="Basic and acidic residues" evidence="12">
    <location>
        <begin position="146"/>
        <end position="157"/>
    </location>
</feature>
<dbReference type="STRING" id="1094558.ME5_01431"/>
<keyword evidence="5" id="KW-0732">Signal</keyword>
<dbReference type="Gene3D" id="3.30.1380.10">
    <property type="match status" value="1"/>
</dbReference>
<dbReference type="AlphaFoldDB" id="J1JWB4"/>
<dbReference type="Pfam" id="PF08291">
    <property type="entry name" value="Peptidase_M15_3"/>
    <property type="match status" value="1"/>
</dbReference>
<organism evidence="14 15">
    <name type="scientific">Bartonella tamiae Th239</name>
    <dbReference type="NCBI Taxonomy" id="1094558"/>
    <lineage>
        <taxon>Bacteria</taxon>
        <taxon>Pseudomonadati</taxon>
        <taxon>Pseudomonadota</taxon>
        <taxon>Alphaproteobacteria</taxon>
        <taxon>Hyphomicrobiales</taxon>
        <taxon>Bartonellaceae</taxon>
        <taxon>Bartonella</taxon>
    </lineage>
</organism>
<evidence type="ECO:0000256" key="9">
    <source>
        <dbReference type="ARBA" id="ARBA00023316"/>
    </source>
</evidence>
<evidence type="ECO:0000256" key="7">
    <source>
        <dbReference type="ARBA" id="ARBA00022833"/>
    </source>
</evidence>
<comment type="similarity">
    <text evidence="10">Belongs to the peptidase M15 family.</text>
</comment>
<dbReference type="PANTHER" id="PTHR37425:SF1">
    <property type="entry name" value="OUTER MEMBRANE PROTEIN"/>
    <property type="match status" value="1"/>
</dbReference>
<evidence type="ECO:0000313" key="14">
    <source>
        <dbReference type="EMBL" id="EJF88880.1"/>
    </source>
</evidence>
<dbReference type="InterPro" id="IPR013230">
    <property type="entry name" value="Peptidase_M15A_C"/>
</dbReference>
<evidence type="ECO:0000256" key="4">
    <source>
        <dbReference type="ARBA" id="ARBA00022723"/>
    </source>
</evidence>
<sequence length="399" mass="44722">MNERLFLLTIIFHRRLKRKTHELSCRHFFLGCVSFFALSMLNGCTTSQSLSDQMIEIAQSEQKNIKSSDQTTHFSDDNTLQKTATNEQITTPDQNQTDDMEQSILTTDASHVDDHTMQTDSSPPKRTSLFSFSRKAKNPTLQQKNIESKNDQLSNDMRDNKTMNNTLLGSEAPSTDKTNDENVQITPVRNQNSQKQGSIMRLFGQNKGNKPQSPNIQKDTLALAEPLKKGPRDYNDELPGVRPNAGIVIQHRTTQYDDTDIDANESDSDTVYTLASVGIYGRSLPNGLKVARKDVEVACLKPQLITLLKNVERRFGKPVIITSGYRSPSHNRKVNGAKRSLHMSCSAADIQVPGVNKMEVANYVRRLPGRGGVGTYCHQSIHVDIGPKRDWNWSCSAKK</sequence>
<evidence type="ECO:0000256" key="5">
    <source>
        <dbReference type="ARBA" id="ARBA00022729"/>
    </source>
</evidence>
<evidence type="ECO:0000256" key="12">
    <source>
        <dbReference type="SAM" id="MobiDB-lite"/>
    </source>
</evidence>
<reference evidence="14 15" key="1">
    <citation type="submission" date="2012-03" db="EMBL/GenBank/DDBJ databases">
        <title>The Genome Sequence of Bartonella tamiae Th239.</title>
        <authorList>
            <consortium name="The Broad Institute Genome Sequencing Platform"/>
            <consortium name="The Broad Institute Genome Sequencing Center for Infectious Disease"/>
            <person name="Feldgarden M."/>
            <person name="Kirby J."/>
            <person name="Kosoy M."/>
            <person name="Birtles R."/>
            <person name="Probert W.S."/>
            <person name="Chiaraviglio L."/>
            <person name="Young S.K."/>
            <person name="Zeng Q."/>
            <person name="Gargeya S."/>
            <person name="Fitzgerald M."/>
            <person name="Haas B."/>
            <person name="Abouelleil A."/>
            <person name="Alvarado L."/>
            <person name="Arachchi H.M."/>
            <person name="Berlin A."/>
            <person name="Chapman S.B."/>
            <person name="Gearin G."/>
            <person name="Goldberg J."/>
            <person name="Griggs A."/>
            <person name="Gujja S."/>
            <person name="Hansen M."/>
            <person name="Heiman D."/>
            <person name="Howarth C."/>
            <person name="Larimer J."/>
            <person name="Lui A."/>
            <person name="MacDonald P.J.P."/>
            <person name="McCowen C."/>
            <person name="Montmayeur A."/>
            <person name="Murphy C."/>
            <person name="Neiman D."/>
            <person name="Pearson M."/>
            <person name="Priest M."/>
            <person name="Roberts A."/>
            <person name="Saif S."/>
            <person name="Shea T."/>
            <person name="Sisk P."/>
            <person name="Stolte C."/>
            <person name="Sykes S."/>
            <person name="Wortman J."/>
            <person name="Nusbaum C."/>
            <person name="Birren B."/>
        </authorList>
    </citation>
    <scope>NUCLEOTIDE SEQUENCE [LARGE SCALE GENOMIC DNA]</scope>
    <source>
        <strain evidence="14 15">Th239</strain>
    </source>
</reference>
<dbReference type="eggNOG" id="COG3108">
    <property type="taxonomic scope" value="Bacteria"/>
</dbReference>
<dbReference type="EMBL" id="AIMB01000008">
    <property type="protein sequence ID" value="EJF88880.1"/>
    <property type="molecule type" value="Genomic_DNA"/>
</dbReference>
<keyword evidence="7" id="KW-0862">Zinc</keyword>
<evidence type="ECO:0000256" key="1">
    <source>
        <dbReference type="ARBA" id="ARBA00001947"/>
    </source>
</evidence>
<gene>
    <name evidence="14" type="ORF">ME5_01431</name>
</gene>
<dbReference type="PATRIC" id="fig|1094558.3.peg.1534"/>
<evidence type="ECO:0000256" key="3">
    <source>
        <dbReference type="ARBA" id="ARBA00022670"/>
    </source>
</evidence>
<name>J1JWB4_9HYPH</name>
<comment type="cofactor">
    <cofactor evidence="1">
        <name>Zn(2+)</name>
        <dbReference type="ChEBI" id="CHEBI:29105"/>
    </cofactor>
</comment>
<proteinExistence type="inferred from homology"/>
<dbReference type="GO" id="GO:0071555">
    <property type="term" value="P:cell wall organization"/>
    <property type="evidence" value="ECO:0007669"/>
    <property type="project" value="UniProtKB-KW"/>
</dbReference>
<evidence type="ECO:0000256" key="2">
    <source>
        <dbReference type="ARBA" id="ARBA00004776"/>
    </source>
</evidence>
<evidence type="ECO:0000256" key="10">
    <source>
        <dbReference type="ARBA" id="ARBA00093448"/>
    </source>
</evidence>
<evidence type="ECO:0000256" key="8">
    <source>
        <dbReference type="ARBA" id="ARBA00023049"/>
    </source>
</evidence>
<keyword evidence="8" id="KW-0482">Metalloprotease</keyword>
<dbReference type="InterPro" id="IPR009045">
    <property type="entry name" value="Zn_M74/Hedgehog-like"/>
</dbReference>
<evidence type="ECO:0000259" key="13">
    <source>
        <dbReference type="Pfam" id="PF08291"/>
    </source>
</evidence>
<dbReference type="PANTHER" id="PTHR37425">
    <property type="match status" value="1"/>
</dbReference>
<dbReference type="OrthoDB" id="5418604at2"/>
<dbReference type="GO" id="GO:0046872">
    <property type="term" value="F:metal ion binding"/>
    <property type="evidence" value="ECO:0007669"/>
    <property type="project" value="UniProtKB-KW"/>
</dbReference>
<feature type="compositionally biased region" description="Polar residues" evidence="12">
    <location>
        <begin position="118"/>
        <end position="131"/>
    </location>
</feature>
<dbReference type="GO" id="GO:0008237">
    <property type="term" value="F:metallopeptidase activity"/>
    <property type="evidence" value="ECO:0007669"/>
    <property type="project" value="UniProtKB-KW"/>
</dbReference>
<keyword evidence="15" id="KW-1185">Reference proteome</keyword>
<keyword evidence="9" id="KW-0961">Cell wall biogenesis/degradation</keyword>
<evidence type="ECO:0000256" key="6">
    <source>
        <dbReference type="ARBA" id="ARBA00022801"/>
    </source>
</evidence>
<comment type="pathway">
    <text evidence="2">Cell wall biogenesis; cell wall polysaccharide biosynthesis.</text>
</comment>
<dbReference type="HOGENOM" id="CLU_690125_0_0_5"/>
<feature type="domain" description="Peptidase M15A C-terminal" evidence="13">
    <location>
        <begin position="286"/>
        <end position="384"/>
    </location>
</feature>
<feature type="compositionally biased region" description="Polar residues" evidence="12">
    <location>
        <begin position="61"/>
        <end position="95"/>
    </location>
</feature>
<keyword evidence="4" id="KW-0479">Metal-binding</keyword>
<evidence type="ECO:0000313" key="15">
    <source>
        <dbReference type="Proteomes" id="UP000008952"/>
    </source>
</evidence>
<keyword evidence="6" id="KW-0378">Hydrolase</keyword>